<dbReference type="PANTHER" id="PTHR47515">
    <property type="entry name" value="LOW CALCIUM RESPONSE LOCUS PROTEIN T"/>
    <property type="match status" value="1"/>
</dbReference>
<evidence type="ECO:0000313" key="3">
    <source>
        <dbReference type="Proteomes" id="UP000035489"/>
    </source>
</evidence>
<dbReference type="EMBL" id="LCYG01000020">
    <property type="protein sequence ID" value="KLK93514.1"/>
    <property type="molecule type" value="Genomic_DNA"/>
</dbReference>
<keyword evidence="3" id="KW-1185">Reference proteome</keyword>
<dbReference type="STRING" id="1225564.AA309_08460"/>
<dbReference type="AlphaFoldDB" id="A0A0H1REK7"/>
<dbReference type="SUPFAM" id="SSF53098">
    <property type="entry name" value="Ribonuclease H-like"/>
    <property type="match status" value="1"/>
</dbReference>
<sequence>MVDGLQSTFQVSIRRACRVLEFQKSSYFYRSRRLSQAALSKRIREIAETRVRYGYRRIHVLLQREGWAVNHKRVYRLYAEEGLQIRNKRPKRKVAAKVRSDRKLPSAPNEVWAMDFLSDQLFDGRKIRVRTIVDIFSRLSPAIDVRFRYTGADVVATLERVASQYGVPRTIRLDNGPEFISRALDLWAYRNGIVLDFSRPGKPTDNSFVEAFNDKVRAECIDQNWFLSLADARPKCEAFRHEYYGDRPHSSIGHKTPIEFMKSIGTPSRPMRP</sequence>
<dbReference type="GO" id="GO:0015074">
    <property type="term" value="P:DNA integration"/>
    <property type="evidence" value="ECO:0007669"/>
    <property type="project" value="InterPro"/>
</dbReference>
<reference evidence="2 3" key="1">
    <citation type="submission" date="2015-05" db="EMBL/GenBank/DDBJ databases">
        <title>Draft genome sequence of Microvirga vignae strain BR3299, a novel nitrogen fixing bacteria isolated from Brazil semi-aired region.</title>
        <authorList>
            <person name="Zilli J.E."/>
            <person name="Passos S.R."/>
            <person name="Leite J."/>
            <person name="Baldani J.I."/>
            <person name="Xavier G.R."/>
            <person name="Rumjaneck N.G."/>
            <person name="Simoes-Araujo J.L."/>
        </authorList>
    </citation>
    <scope>NUCLEOTIDE SEQUENCE [LARGE SCALE GENOMIC DNA]</scope>
    <source>
        <strain evidence="2 3">BR3299</strain>
    </source>
</reference>
<dbReference type="InterPro" id="IPR036397">
    <property type="entry name" value="RNaseH_sf"/>
</dbReference>
<dbReference type="NCBIfam" id="NF033516">
    <property type="entry name" value="transpos_IS3"/>
    <property type="match status" value="1"/>
</dbReference>
<dbReference type="GO" id="GO:0003676">
    <property type="term" value="F:nucleic acid binding"/>
    <property type="evidence" value="ECO:0007669"/>
    <property type="project" value="InterPro"/>
</dbReference>
<feature type="domain" description="Integrase catalytic" evidence="1">
    <location>
        <begin position="104"/>
        <end position="265"/>
    </location>
</feature>
<dbReference type="InterPro" id="IPR048020">
    <property type="entry name" value="Transpos_IS3"/>
</dbReference>
<dbReference type="InterPro" id="IPR001584">
    <property type="entry name" value="Integrase_cat-core"/>
</dbReference>
<dbReference type="Proteomes" id="UP000035489">
    <property type="component" value="Unassembled WGS sequence"/>
</dbReference>
<dbReference type="Pfam" id="PF00665">
    <property type="entry name" value="rve"/>
    <property type="match status" value="1"/>
</dbReference>
<protein>
    <submittedName>
        <fullName evidence="2">Transposase</fullName>
    </submittedName>
</protein>
<dbReference type="Gene3D" id="3.30.420.10">
    <property type="entry name" value="Ribonuclease H-like superfamily/Ribonuclease H"/>
    <property type="match status" value="1"/>
</dbReference>
<comment type="caution">
    <text evidence="2">The sequence shown here is derived from an EMBL/GenBank/DDBJ whole genome shotgun (WGS) entry which is preliminary data.</text>
</comment>
<dbReference type="PROSITE" id="PS50994">
    <property type="entry name" value="INTEGRASE"/>
    <property type="match status" value="1"/>
</dbReference>
<name>A0A0H1REK7_9HYPH</name>
<dbReference type="InterPro" id="IPR012337">
    <property type="entry name" value="RNaseH-like_sf"/>
</dbReference>
<dbReference type="InterPro" id="IPR025948">
    <property type="entry name" value="HTH-like_dom"/>
</dbReference>
<dbReference type="Pfam" id="PF13276">
    <property type="entry name" value="HTH_21"/>
    <property type="match status" value="1"/>
</dbReference>
<dbReference type="PANTHER" id="PTHR47515:SF1">
    <property type="entry name" value="BLR2054 PROTEIN"/>
    <property type="match status" value="1"/>
</dbReference>
<gene>
    <name evidence="2" type="ORF">AA309_08460</name>
</gene>
<dbReference type="PATRIC" id="fig|1225564.3.peg.2293"/>
<proteinExistence type="predicted"/>
<organism evidence="2 3">
    <name type="scientific">Microvirga vignae</name>
    <dbReference type="NCBI Taxonomy" id="1225564"/>
    <lineage>
        <taxon>Bacteria</taxon>
        <taxon>Pseudomonadati</taxon>
        <taxon>Pseudomonadota</taxon>
        <taxon>Alphaproteobacteria</taxon>
        <taxon>Hyphomicrobiales</taxon>
        <taxon>Methylobacteriaceae</taxon>
        <taxon>Microvirga</taxon>
    </lineage>
</organism>
<evidence type="ECO:0000259" key="1">
    <source>
        <dbReference type="PROSITE" id="PS50994"/>
    </source>
</evidence>
<accession>A0A0H1REK7</accession>
<evidence type="ECO:0000313" key="2">
    <source>
        <dbReference type="EMBL" id="KLK93514.1"/>
    </source>
</evidence>